<keyword evidence="7 14" id="KW-0791">Threonine biosynthesis</keyword>
<keyword evidence="6 14" id="KW-0028">Amino-acid biosynthesis</keyword>
<dbReference type="GO" id="GO:0009086">
    <property type="term" value="P:methionine biosynthetic process"/>
    <property type="evidence" value="ECO:0007669"/>
    <property type="project" value="UniProtKB-KW"/>
</dbReference>
<evidence type="ECO:0000313" key="18">
    <source>
        <dbReference type="EMBL" id="QBP40268.1"/>
    </source>
</evidence>
<dbReference type="KEGG" id="panc:E2636_03490"/>
<dbReference type="SUPFAM" id="SSF55347">
    <property type="entry name" value="Glyceraldehyde-3-phosphate dehydrogenase-like, C-terminal domain"/>
    <property type="match status" value="1"/>
</dbReference>
<dbReference type="Gene3D" id="3.30.360.10">
    <property type="entry name" value="Dihydrodipicolinate Reductase, domain 2"/>
    <property type="match status" value="1"/>
</dbReference>
<comment type="pathway">
    <text evidence="2 14">Amino-acid biosynthesis; L-methionine biosynthesis via de novo pathway; L-homoserine from L-aspartate: step 3/3.</text>
</comment>
<keyword evidence="13 14" id="KW-0521">NADP</keyword>
<evidence type="ECO:0000259" key="17">
    <source>
        <dbReference type="Pfam" id="PF03447"/>
    </source>
</evidence>
<dbReference type="PANTHER" id="PTHR43331:SF1">
    <property type="entry name" value="HOMOSERINE DEHYDROGENASE"/>
    <property type="match status" value="1"/>
</dbReference>
<dbReference type="NCBIfam" id="NF004976">
    <property type="entry name" value="PRK06349.1"/>
    <property type="match status" value="1"/>
</dbReference>
<dbReference type="PROSITE" id="PS01042">
    <property type="entry name" value="HOMOSER_DHGENASE"/>
    <property type="match status" value="1"/>
</dbReference>
<evidence type="ECO:0000256" key="14">
    <source>
        <dbReference type="RuleBase" id="RU000579"/>
    </source>
</evidence>
<evidence type="ECO:0000256" key="2">
    <source>
        <dbReference type="ARBA" id="ARBA00005062"/>
    </source>
</evidence>
<evidence type="ECO:0000256" key="8">
    <source>
        <dbReference type="ARBA" id="ARBA00023002"/>
    </source>
</evidence>
<evidence type="ECO:0000256" key="3">
    <source>
        <dbReference type="ARBA" id="ARBA00006753"/>
    </source>
</evidence>
<organism evidence="18 19">
    <name type="scientific">Paenisporosarcina antarctica</name>
    <dbReference type="NCBI Taxonomy" id="417367"/>
    <lineage>
        <taxon>Bacteria</taxon>
        <taxon>Bacillati</taxon>
        <taxon>Bacillota</taxon>
        <taxon>Bacilli</taxon>
        <taxon>Bacillales</taxon>
        <taxon>Caryophanaceae</taxon>
        <taxon>Paenisporosarcina</taxon>
    </lineage>
</organism>
<keyword evidence="8 14" id="KW-0560">Oxidoreductase</keyword>
<proteinExistence type="inferred from homology"/>
<feature type="active site" description="Proton donor" evidence="12">
    <location>
        <position position="204"/>
    </location>
</feature>
<feature type="binding site" evidence="13">
    <location>
        <position position="189"/>
    </location>
    <ligand>
        <name>L-homoserine</name>
        <dbReference type="ChEBI" id="CHEBI:57476"/>
    </ligand>
</feature>
<evidence type="ECO:0000256" key="5">
    <source>
        <dbReference type="ARBA" id="ARBA00013376"/>
    </source>
</evidence>
<dbReference type="RefSeq" id="WP_134209004.1">
    <property type="nucleotide sequence ID" value="NZ_CP038015.1"/>
</dbReference>
<feature type="domain" description="Homoserine dehydrogenase catalytic" evidence="16">
    <location>
        <begin position="136"/>
        <end position="314"/>
    </location>
</feature>
<evidence type="ECO:0000256" key="12">
    <source>
        <dbReference type="PIRSR" id="PIRSR000098-1"/>
    </source>
</evidence>
<evidence type="ECO:0000256" key="13">
    <source>
        <dbReference type="PIRSR" id="PIRSR000098-2"/>
    </source>
</evidence>
<dbReference type="Gene3D" id="3.40.50.720">
    <property type="entry name" value="NAD(P)-binding Rossmann-like Domain"/>
    <property type="match status" value="1"/>
</dbReference>
<dbReference type="UniPathway" id="UPA00050">
    <property type="reaction ID" value="UER00063"/>
</dbReference>
<dbReference type="InterPro" id="IPR019811">
    <property type="entry name" value="HDH_CS"/>
</dbReference>
<dbReference type="GO" id="GO:0009088">
    <property type="term" value="P:threonine biosynthetic process"/>
    <property type="evidence" value="ECO:0007669"/>
    <property type="project" value="UniProtKB-UniPathway"/>
</dbReference>
<evidence type="ECO:0000256" key="9">
    <source>
        <dbReference type="ARBA" id="ARBA00023053"/>
    </source>
</evidence>
<dbReference type="InterPro" id="IPR036291">
    <property type="entry name" value="NAD(P)-bd_dom_sf"/>
</dbReference>
<evidence type="ECO:0000256" key="15">
    <source>
        <dbReference type="RuleBase" id="RU004171"/>
    </source>
</evidence>
<evidence type="ECO:0000256" key="4">
    <source>
        <dbReference type="ARBA" id="ARBA00013213"/>
    </source>
</evidence>
<evidence type="ECO:0000256" key="7">
    <source>
        <dbReference type="ARBA" id="ARBA00022697"/>
    </source>
</evidence>
<gene>
    <name evidence="18" type="ORF">E2636_03490</name>
</gene>
<evidence type="ECO:0000256" key="1">
    <source>
        <dbReference type="ARBA" id="ARBA00005056"/>
    </source>
</evidence>
<dbReference type="AlphaFoldDB" id="A0A4P6ZW39"/>
<dbReference type="GO" id="GO:0004412">
    <property type="term" value="F:homoserine dehydrogenase activity"/>
    <property type="evidence" value="ECO:0007669"/>
    <property type="project" value="UniProtKB-EC"/>
</dbReference>
<dbReference type="Proteomes" id="UP000294292">
    <property type="component" value="Chromosome"/>
</dbReference>
<dbReference type="GO" id="GO:0050661">
    <property type="term" value="F:NADP binding"/>
    <property type="evidence" value="ECO:0007669"/>
    <property type="project" value="InterPro"/>
</dbReference>
<feature type="binding site" evidence="13">
    <location>
        <position position="104"/>
    </location>
    <ligand>
        <name>NADPH</name>
        <dbReference type="ChEBI" id="CHEBI:57783"/>
    </ligand>
</feature>
<dbReference type="EC" id="1.1.1.3" evidence="4 14"/>
<evidence type="ECO:0000256" key="6">
    <source>
        <dbReference type="ARBA" id="ARBA00022605"/>
    </source>
</evidence>
<evidence type="ECO:0000259" key="16">
    <source>
        <dbReference type="Pfam" id="PF00742"/>
    </source>
</evidence>
<dbReference type="Pfam" id="PF00742">
    <property type="entry name" value="Homoserine_dh"/>
    <property type="match status" value="1"/>
</dbReference>
<reference evidence="18 19" key="1">
    <citation type="submission" date="2019-03" db="EMBL/GenBank/DDBJ databases">
        <title>Complete genome sequence of Paenisporosarcina antarctica CGMCC 1.6503T.</title>
        <authorList>
            <person name="Rong J.-C."/>
            <person name="Chi N.-Y."/>
            <person name="Zhang Q.-F."/>
        </authorList>
    </citation>
    <scope>NUCLEOTIDE SEQUENCE [LARGE SCALE GENOMIC DNA]</scope>
    <source>
        <strain evidence="18 19">CGMCC 1.6503</strain>
    </source>
</reference>
<comment type="catalytic activity">
    <reaction evidence="11">
        <text>L-homoserine + NADP(+) = L-aspartate 4-semialdehyde + NADPH + H(+)</text>
        <dbReference type="Rhea" id="RHEA:15761"/>
        <dbReference type="ChEBI" id="CHEBI:15378"/>
        <dbReference type="ChEBI" id="CHEBI:57476"/>
        <dbReference type="ChEBI" id="CHEBI:57783"/>
        <dbReference type="ChEBI" id="CHEBI:58349"/>
        <dbReference type="ChEBI" id="CHEBI:537519"/>
        <dbReference type="EC" id="1.1.1.3"/>
    </reaction>
    <physiologicalReaction direction="right-to-left" evidence="11">
        <dbReference type="Rhea" id="RHEA:15763"/>
    </physiologicalReaction>
</comment>
<comment type="pathway">
    <text evidence="1 14">Amino-acid biosynthesis; L-threonine biosynthesis; L-threonine from L-aspartate: step 3/5.</text>
</comment>
<keyword evidence="10 14" id="KW-0486">Methionine biosynthesis</keyword>
<evidence type="ECO:0000256" key="10">
    <source>
        <dbReference type="ARBA" id="ARBA00023167"/>
    </source>
</evidence>
<protein>
    <recommendedName>
        <fullName evidence="5 14">Homoserine dehydrogenase</fullName>
        <ecNumber evidence="4 14">1.1.1.3</ecNumber>
    </recommendedName>
</protein>
<comment type="similarity">
    <text evidence="3 15">Belongs to the homoserine dehydrogenase family.</text>
</comment>
<dbReference type="FunFam" id="3.30.360.10:FF:000005">
    <property type="entry name" value="Homoserine dehydrogenase"/>
    <property type="match status" value="1"/>
</dbReference>
<sequence length="414" mass="46324">MSVIKVALLGFGTVGEGVYRTIQSHQKELKAVLGKNVEVVAVLIKNKEKKRDINSGVLITTDFEDIIELPHLDVVIEAITEKEPSFTYLKRALIKGYHIVTANKEMFSSHGRELIELAAKQKVSVGFEATVAGGVPIIQTLQQLLKVNNVYEIQGILNGTSNFILTEMREKKQSFFEALKLAQQNGYAEANPSNDINGFDAYFKLMVLSEIAFGEQPEQKYVKINGITDITSEQIEMAEKLGLHFKHIASIERKEDRLYASVIPTLVSKSHPFYHVEGVENAVHVKTDLVGGITLQGPGAGMFPTASAMIEDLVQVFQRHSTLGNSLKNKSIIKKEAKDQDISYWIVSNLRNHFSLSVITYYDQLSENVFLIKAKKSQLLQLCEQNDALISYPILGNYELKSEHEKEALQLLID</sequence>
<evidence type="ECO:0000313" key="19">
    <source>
        <dbReference type="Proteomes" id="UP000294292"/>
    </source>
</evidence>
<dbReference type="OrthoDB" id="9808167at2"/>
<dbReference type="PIRSF" id="PIRSF000098">
    <property type="entry name" value="Homoser_dehydrog"/>
    <property type="match status" value="1"/>
</dbReference>
<name>A0A4P6ZW39_9BACL</name>
<dbReference type="PANTHER" id="PTHR43331">
    <property type="entry name" value="HOMOSERINE DEHYDROGENASE"/>
    <property type="match status" value="1"/>
</dbReference>
<dbReference type="Pfam" id="PF03447">
    <property type="entry name" value="NAD_binding_3"/>
    <property type="match status" value="1"/>
</dbReference>
<dbReference type="UniPathway" id="UPA00051">
    <property type="reaction ID" value="UER00465"/>
</dbReference>
<feature type="domain" description="Aspartate/homoserine dehydrogenase NAD-binding" evidence="17">
    <location>
        <begin position="10"/>
        <end position="127"/>
    </location>
</feature>
<dbReference type="EMBL" id="CP038015">
    <property type="protein sequence ID" value="QBP40268.1"/>
    <property type="molecule type" value="Genomic_DNA"/>
</dbReference>
<dbReference type="SUPFAM" id="SSF51735">
    <property type="entry name" value="NAD(P)-binding Rossmann-fold domains"/>
    <property type="match status" value="1"/>
</dbReference>
<dbReference type="InterPro" id="IPR005106">
    <property type="entry name" value="Asp/hSer_DH_NAD-bd"/>
</dbReference>
<evidence type="ECO:0000256" key="11">
    <source>
        <dbReference type="ARBA" id="ARBA00048841"/>
    </source>
</evidence>
<keyword evidence="19" id="KW-1185">Reference proteome</keyword>
<dbReference type="InterPro" id="IPR016204">
    <property type="entry name" value="HDH"/>
</dbReference>
<keyword evidence="9" id="KW-0915">Sodium</keyword>
<accession>A0A4P6ZW39</accession>
<dbReference type="InterPro" id="IPR001342">
    <property type="entry name" value="HDH_cat"/>
</dbReference>